<evidence type="ECO:0000256" key="5">
    <source>
        <dbReference type="ARBA" id="ARBA00023136"/>
    </source>
</evidence>
<keyword evidence="5 6" id="KW-0472">Membrane</keyword>
<feature type="domain" description="Cation efflux protein transmembrane" evidence="7">
    <location>
        <begin position="3"/>
        <end position="85"/>
    </location>
</feature>
<proteinExistence type="predicted"/>
<comment type="caution">
    <text evidence="9">The sequence shown here is derived from an EMBL/GenBank/DDBJ whole genome shotgun (WGS) entry which is preliminary data.</text>
</comment>
<evidence type="ECO:0000256" key="1">
    <source>
        <dbReference type="ARBA" id="ARBA00004141"/>
    </source>
</evidence>
<comment type="subcellular location">
    <subcellularLocation>
        <location evidence="1">Membrane</location>
        <topology evidence="1">Multi-pass membrane protein</topology>
    </subcellularLocation>
</comment>
<dbReference type="PANTHER" id="PTHR43840:SF15">
    <property type="entry name" value="MITOCHONDRIAL METAL TRANSPORTER 1-RELATED"/>
    <property type="match status" value="1"/>
</dbReference>
<sequence>PFSMAGNGLLSSHSFCVAREANSPAVLANAMENRADVYTSTACLIGIVGARLGFRIMDPLAAFFVGVLIAKFAITMLYKAIHGLLGESIDKAELDAINGIAASVPGVQNVYDIKARKSGQKSIVDLEIGVGYDTKLEEATPICELIKSRILREVYNVGEVSVYLK</sequence>
<dbReference type="GO" id="GO:0016020">
    <property type="term" value="C:membrane"/>
    <property type="evidence" value="ECO:0007669"/>
    <property type="project" value="UniProtKB-SubCell"/>
</dbReference>
<evidence type="ECO:0000256" key="6">
    <source>
        <dbReference type="SAM" id="Phobius"/>
    </source>
</evidence>
<feature type="transmembrane region" description="Helical" evidence="6">
    <location>
        <begin position="60"/>
        <end position="81"/>
    </location>
</feature>
<dbReference type="AlphaFoldDB" id="X0Z8N3"/>
<evidence type="ECO:0000313" key="9">
    <source>
        <dbReference type="EMBL" id="GAG65499.1"/>
    </source>
</evidence>
<reference evidence="9" key="1">
    <citation type="journal article" date="2014" name="Front. Microbiol.">
        <title>High frequency of phylogenetically diverse reductive dehalogenase-homologous genes in deep subseafloor sedimentary metagenomes.</title>
        <authorList>
            <person name="Kawai M."/>
            <person name="Futagami T."/>
            <person name="Toyoda A."/>
            <person name="Takaki Y."/>
            <person name="Nishi S."/>
            <person name="Hori S."/>
            <person name="Arai W."/>
            <person name="Tsubouchi T."/>
            <person name="Morono Y."/>
            <person name="Uchiyama I."/>
            <person name="Ito T."/>
            <person name="Fujiyama A."/>
            <person name="Inagaki F."/>
            <person name="Takami H."/>
        </authorList>
    </citation>
    <scope>NUCLEOTIDE SEQUENCE</scope>
    <source>
        <strain evidence="9">Expedition CK06-06</strain>
    </source>
</reference>
<evidence type="ECO:0000256" key="2">
    <source>
        <dbReference type="ARBA" id="ARBA00022448"/>
    </source>
</evidence>
<dbReference type="InterPro" id="IPR027470">
    <property type="entry name" value="Cation_efflux_CTD"/>
</dbReference>
<evidence type="ECO:0000256" key="4">
    <source>
        <dbReference type="ARBA" id="ARBA00022989"/>
    </source>
</evidence>
<dbReference type="InterPro" id="IPR058533">
    <property type="entry name" value="Cation_efflux_TM"/>
</dbReference>
<dbReference type="InterPro" id="IPR027469">
    <property type="entry name" value="Cation_efflux_TMD_sf"/>
</dbReference>
<dbReference type="Pfam" id="PF16916">
    <property type="entry name" value="ZT_dimer"/>
    <property type="match status" value="1"/>
</dbReference>
<dbReference type="NCBIfam" id="TIGR01297">
    <property type="entry name" value="CDF"/>
    <property type="match status" value="1"/>
</dbReference>
<protein>
    <submittedName>
        <fullName evidence="9">Uncharacterized protein</fullName>
    </submittedName>
</protein>
<keyword evidence="4 6" id="KW-1133">Transmembrane helix</keyword>
<keyword evidence="2" id="KW-0813">Transport</keyword>
<feature type="non-terminal residue" evidence="9">
    <location>
        <position position="1"/>
    </location>
</feature>
<dbReference type="Pfam" id="PF01545">
    <property type="entry name" value="Cation_efflux"/>
    <property type="match status" value="1"/>
</dbReference>
<evidence type="ECO:0000259" key="8">
    <source>
        <dbReference type="Pfam" id="PF16916"/>
    </source>
</evidence>
<keyword evidence="3 6" id="KW-0812">Transmembrane</keyword>
<dbReference type="Gene3D" id="3.30.70.1350">
    <property type="entry name" value="Cation efflux protein, cytoplasmic domain"/>
    <property type="match status" value="1"/>
</dbReference>
<evidence type="ECO:0000256" key="3">
    <source>
        <dbReference type="ARBA" id="ARBA00022692"/>
    </source>
</evidence>
<dbReference type="GO" id="GO:0008324">
    <property type="term" value="F:monoatomic cation transmembrane transporter activity"/>
    <property type="evidence" value="ECO:0007669"/>
    <property type="project" value="InterPro"/>
</dbReference>
<name>X0Z8N3_9ZZZZ</name>
<dbReference type="SUPFAM" id="SSF160240">
    <property type="entry name" value="Cation efflux protein cytoplasmic domain-like"/>
    <property type="match status" value="1"/>
</dbReference>
<organism evidence="9">
    <name type="scientific">marine sediment metagenome</name>
    <dbReference type="NCBI Taxonomy" id="412755"/>
    <lineage>
        <taxon>unclassified sequences</taxon>
        <taxon>metagenomes</taxon>
        <taxon>ecological metagenomes</taxon>
    </lineage>
</organism>
<dbReference type="Gene3D" id="1.20.1510.10">
    <property type="entry name" value="Cation efflux protein transmembrane domain"/>
    <property type="match status" value="1"/>
</dbReference>
<dbReference type="EMBL" id="BART01009257">
    <property type="protein sequence ID" value="GAG65499.1"/>
    <property type="molecule type" value="Genomic_DNA"/>
</dbReference>
<dbReference type="InterPro" id="IPR002524">
    <property type="entry name" value="Cation_efflux"/>
</dbReference>
<dbReference type="PANTHER" id="PTHR43840">
    <property type="entry name" value="MITOCHONDRIAL METAL TRANSPORTER 1-RELATED"/>
    <property type="match status" value="1"/>
</dbReference>
<gene>
    <name evidence="9" type="ORF">S01H4_20570</name>
</gene>
<dbReference type="SUPFAM" id="SSF161111">
    <property type="entry name" value="Cation efflux protein transmembrane domain-like"/>
    <property type="match status" value="1"/>
</dbReference>
<accession>X0Z8N3</accession>
<dbReference type="InterPro" id="IPR050291">
    <property type="entry name" value="CDF_Transporter"/>
</dbReference>
<feature type="transmembrane region" description="Helical" evidence="6">
    <location>
        <begin position="37"/>
        <end position="54"/>
    </location>
</feature>
<evidence type="ECO:0000259" key="7">
    <source>
        <dbReference type="Pfam" id="PF01545"/>
    </source>
</evidence>
<dbReference type="InterPro" id="IPR036837">
    <property type="entry name" value="Cation_efflux_CTD_sf"/>
</dbReference>
<feature type="domain" description="Cation efflux protein cytoplasmic" evidence="8">
    <location>
        <begin position="90"/>
        <end position="161"/>
    </location>
</feature>